<feature type="compositionally biased region" description="Low complexity" evidence="2">
    <location>
        <begin position="425"/>
        <end position="434"/>
    </location>
</feature>
<evidence type="ECO:0000256" key="2">
    <source>
        <dbReference type="SAM" id="MobiDB-lite"/>
    </source>
</evidence>
<protein>
    <submittedName>
        <fullName evidence="4">Family 10 glycosylhydrolase</fullName>
    </submittedName>
</protein>
<dbReference type="PANTHER" id="PTHR43405:SF1">
    <property type="entry name" value="GLYCOSYL HYDROLASE DIGH"/>
    <property type="match status" value="1"/>
</dbReference>
<dbReference type="PANTHER" id="PTHR43405">
    <property type="entry name" value="GLYCOSYL HYDROLASE DIGH"/>
    <property type="match status" value="1"/>
</dbReference>
<gene>
    <name evidence="4" type="ORF">KA717_06275</name>
</gene>
<organism evidence="4">
    <name type="scientific">Woronichinia naegeliana WA131</name>
    <dbReference type="NCBI Taxonomy" id="2824559"/>
    <lineage>
        <taxon>Bacteria</taxon>
        <taxon>Bacillati</taxon>
        <taxon>Cyanobacteriota</taxon>
        <taxon>Cyanophyceae</taxon>
        <taxon>Synechococcales</taxon>
        <taxon>Coelosphaeriaceae</taxon>
        <taxon>Woronichinia</taxon>
    </lineage>
</organism>
<accession>A0A977L0J3</accession>
<dbReference type="Pfam" id="PF02638">
    <property type="entry name" value="GHL10"/>
    <property type="match status" value="1"/>
</dbReference>
<evidence type="ECO:0000313" key="4">
    <source>
        <dbReference type="EMBL" id="UXE62391.1"/>
    </source>
</evidence>
<keyword evidence="1" id="KW-0732">Signal</keyword>
<dbReference type="InterPro" id="IPR052177">
    <property type="entry name" value="Divisome_Glycosyl_Hydrolase"/>
</dbReference>
<feature type="region of interest" description="Disordered" evidence="2">
    <location>
        <begin position="405"/>
        <end position="443"/>
    </location>
</feature>
<dbReference type="EMBL" id="CP073041">
    <property type="protein sequence ID" value="UXE62391.1"/>
    <property type="molecule type" value="Genomic_DNA"/>
</dbReference>
<evidence type="ECO:0000259" key="3">
    <source>
        <dbReference type="Pfam" id="PF02638"/>
    </source>
</evidence>
<proteinExistence type="predicted"/>
<dbReference type="Gene3D" id="3.20.20.80">
    <property type="entry name" value="Glycosidases"/>
    <property type="match status" value="1"/>
</dbReference>
<name>A0A977L0J3_9CYAN</name>
<dbReference type="AlphaFoldDB" id="A0A977L0J3"/>
<dbReference type="KEGG" id="wna:KA717_06275"/>
<dbReference type="InterPro" id="IPR003790">
    <property type="entry name" value="GHL10"/>
</dbReference>
<dbReference type="SUPFAM" id="SSF51445">
    <property type="entry name" value="(Trans)glycosidases"/>
    <property type="match status" value="1"/>
</dbReference>
<feature type="domain" description="Glycosyl hydrolase-like 10" evidence="3">
    <location>
        <begin position="53"/>
        <end position="358"/>
    </location>
</feature>
<dbReference type="InterPro" id="IPR017853">
    <property type="entry name" value="GH"/>
</dbReference>
<dbReference type="Proteomes" id="UP001065613">
    <property type="component" value="Chromosome"/>
</dbReference>
<reference evidence="4" key="1">
    <citation type="submission" date="2021-04" db="EMBL/GenBank/DDBJ databases">
        <title>Genome sequence of Woronichinia naegeliana from Washington state freshwater lake bloom.</title>
        <authorList>
            <person name="Dreher T.W."/>
        </authorList>
    </citation>
    <scope>NUCLEOTIDE SEQUENCE</scope>
    <source>
        <strain evidence="4">WA131</strain>
    </source>
</reference>
<sequence>MVLLFCLTCLLVSLWGQRSPLLSQEILIIPPPMTAPTTVPTTTPTTAPSTYPEIRGVWITNNDTTHFMDQNKTQESVNLLAKLNFNTLYPVVWNSGYVLYNSPIGQREGIQPFDPRGYQGQDVLADLITRAHQKGLLVLPWFEFGFMAPPMSELVSNHPQWITQRQDGSKTSIGAAGEVVWLNPFHPQVQKFMTDLVLEVVTQYDIDGIQFDDHLALPYEFGYDPYTIALYQQETKKAPPSNPKDANWMRWRANKITAFVAQLNKAIKTAKPNILFSLSPAIYGLSYNTYLQDWLAWIRKGLVDELIVQVYRTNLASFIEPIQRPEMQEAKTKVPTAVGILTGLKRKQIAMPLVTEKVKAAEANGLGVAFFYYTTLWDVAPEPANQRQAVFQSLFATPAPRSLSQKFMPVPSTPANFPNQPSPLSPNSQPNLPQDNFPSEPTL</sequence>
<evidence type="ECO:0000256" key="1">
    <source>
        <dbReference type="ARBA" id="ARBA00022729"/>
    </source>
</evidence>